<evidence type="ECO:0000313" key="9">
    <source>
        <dbReference type="Proteomes" id="UP000463975"/>
    </source>
</evidence>
<keyword evidence="3" id="KW-1003">Cell membrane</keyword>
<feature type="transmembrane region" description="Helical" evidence="7">
    <location>
        <begin position="197"/>
        <end position="216"/>
    </location>
</feature>
<sequence>MHDLSYWLPLVWAAIVVFAISTYVVLDGFDLGVGMLFAIEKTPNHRNIMVNTIAPVWDGNETWMVLGGAVLFGVFPGGYSTLLPAFYIPITVMLLSLIFRGVSFEYRSLAHTDSQKKFWNSVFWIGSAIATFCQGAILGGYVQGISVTNGVFSGHALDWLSPFSILCGLSVMCGYALLGATWLVWRTSDELEEKSRNWAKLLSVAMFLCIVAVSAWTPFLQAPYLRRWIVWPNIIFVSPVPVLVLVTGIVMWRSLQKGGVKSPFFCAIIWFLLSLLGLAITIWPYAVPPSLKIWDIASPVSSQIFELVGTAFLIPITLAYTLYSYHIFRGKVTKSDGYH</sequence>
<organism evidence="8 9">
    <name type="scientific">Aristophania vespae</name>
    <dbReference type="NCBI Taxonomy" id="2697033"/>
    <lineage>
        <taxon>Bacteria</taxon>
        <taxon>Pseudomonadati</taxon>
        <taxon>Pseudomonadota</taxon>
        <taxon>Alphaproteobacteria</taxon>
        <taxon>Acetobacterales</taxon>
        <taxon>Acetobacteraceae</taxon>
        <taxon>Aristophania</taxon>
    </lineage>
</organism>
<dbReference type="NCBIfam" id="TIGR00203">
    <property type="entry name" value="cydB"/>
    <property type="match status" value="1"/>
</dbReference>
<feature type="transmembrane region" description="Helical" evidence="7">
    <location>
        <begin position="122"/>
        <end position="143"/>
    </location>
</feature>
<dbReference type="PANTHER" id="PTHR43141">
    <property type="entry name" value="CYTOCHROME BD2 SUBUNIT II"/>
    <property type="match status" value="1"/>
</dbReference>
<dbReference type="GO" id="GO:0019646">
    <property type="term" value="P:aerobic electron transport chain"/>
    <property type="evidence" value="ECO:0007669"/>
    <property type="project" value="TreeGrafter"/>
</dbReference>
<evidence type="ECO:0000256" key="2">
    <source>
        <dbReference type="ARBA" id="ARBA00007543"/>
    </source>
</evidence>
<dbReference type="AlphaFoldDB" id="A0A6P1NA56"/>
<dbReference type="EMBL" id="CP047652">
    <property type="protein sequence ID" value="QHI95515.1"/>
    <property type="molecule type" value="Genomic_DNA"/>
</dbReference>
<feature type="transmembrane region" description="Helical" evidence="7">
    <location>
        <begin position="264"/>
        <end position="287"/>
    </location>
</feature>
<feature type="transmembrane region" description="Helical" evidence="7">
    <location>
        <begin position="307"/>
        <end position="325"/>
    </location>
</feature>
<dbReference type="GO" id="GO:0070069">
    <property type="term" value="C:cytochrome complex"/>
    <property type="evidence" value="ECO:0007669"/>
    <property type="project" value="TreeGrafter"/>
</dbReference>
<feature type="transmembrane region" description="Helical" evidence="7">
    <location>
        <begin position="228"/>
        <end position="252"/>
    </location>
</feature>
<feature type="transmembrane region" description="Helical" evidence="7">
    <location>
        <begin position="163"/>
        <end position="185"/>
    </location>
</feature>
<comment type="similarity">
    <text evidence="2">Belongs to the cytochrome ubiquinol oxidase subunit 2 family.</text>
</comment>
<dbReference type="Pfam" id="PF02322">
    <property type="entry name" value="Cyt_bd_oxida_II"/>
    <property type="match status" value="1"/>
</dbReference>
<dbReference type="GO" id="GO:0009055">
    <property type="term" value="F:electron transfer activity"/>
    <property type="evidence" value="ECO:0007669"/>
    <property type="project" value="TreeGrafter"/>
</dbReference>
<evidence type="ECO:0000256" key="3">
    <source>
        <dbReference type="ARBA" id="ARBA00022475"/>
    </source>
</evidence>
<evidence type="ECO:0000256" key="5">
    <source>
        <dbReference type="ARBA" id="ARBA00022989"/>
    </source>
</evidence>
<evidence type="ECO:0000256" key="6">
    <source>
        <dbReference type="ARBA" id="ARBA00023136"/>
    </source>
</evidence>
<feature type="transmembrane region" description="Helical" evidence="7">
    <location>
        <begin position="6"/>
        <end position="39"/>
    </location>
</feature>
<keyword evidence="9" id="KW-1185">Reference proteome</keyword>
<dbReference type="InterPro" id="IPR003317">
    <property type="entry name" value="Cyt-d_oxidase_su2"/>
</dbReference>
<keyword evidence="4 7" id="KW-0812">Transmembrane</keyword>
<dbReference type="KEGG" id="bomb:GT348_03850"/>
<name>A0A6P1NA56_9PROT</name>
<dbReference type="PANTHER" id="PTHR43141:SF4">
    <property type="entry name" value="CYTOCHROME BD2 SUBUNIT II"/>
    <property type="match status" value="1"/>
</dbReference>
<gene>
    <name evidence="8" type="primary">cydB</name>
    <name evidence="8" type="ORF">GT348_03850</name>
</gene>
<dbReference type="GO" id="GO:0016682">
    <property type="term" value="F:oxidoreductase activity, acting on diphenols and related substances as donors, oxygen as acceptor"/>
    <property type="evidence" value="ECO:0007669"/>
    <property type="project" value="TreeGrafter"/>
</dbReference>
<evidence type="ECO:0000256" key="7">
    <source>
        <dbReference type="SAM" id="Phobius"/>
    </source>
</evidence>
<keyword evidence="5 7" id="KW-1133">Transmembrane helix</keyword>
<reference evidence="8 9" key="1">
    <citation type="submission" date="2020-01" db="EMBL/GenBank/DDBJ databases">
        <title>Genome sequencing of strain KACC 21507.</title>
        <authorList>
            <person name="Heo J."/>
            <person name="Kim S.-J."/>
            <person name="Kim J.-S."/>
            <person name="Hong S.-B."/>
            <person name="Kwon S.-W."/>
        </authorList>
    </citation>
    <scope>NUCLEOTIDE SEQUENCE [LARGE SCALE GENOMIC DNA]</scope>
    <source>
        <strain evidence="8 9">KACC 21507</strain>
    </source>
</reference>
<keyword evidence="6 7" id="KW-0472">Membrane</keyword>
<dbReference type="Proteomes" id="UP000463975">
    <property type="component" value="Chromosome"/>
</dbReference>
<dbReference type="GO" id="GO:0005886">
    <property type="term" value="C:plasma membrane"/>
    <property type="evidence" value="ECO:0007669"/>
    <property type="project" value="UniProtKB-SubCell"/>
</dbReference>
<evidence type="ECO:0000313" key="8">
    <source>
        <dbReference type="EMBL" id="QHI95515.1"/>
    </source>
</evidence>
<accession>A0A6P1NA56</accession>
<feature type="transmembrane region" description="Helical" evidence="7">
    <location>
        <begin position="85"/>
        <end position="102"/>
    </location>
</feature>
<comment type="subcellular location">
    <subcellularLocation>
        <location evidence="1">Cell membrane</location>
        <topology evidence="1">Multi-pass membrane protein</topology>
    </subcellularLocation>
</comment>
<evidence type="ECO:0000256" key="1">
    <source>
        <dbReference type="ARBA" id="ARBA00004651"/>
    </source>
</evidence>
<dbReference type="RefSeq" id="WP_160618592.1">
    <property type="nucleotide sequence ID" value="NZ_CP047652.1"/>
</dbReference>
<proteinExistence type="inferred from homology"/>
<protein>
    <submittedName>
        <fullName evidence="8">Cytochrome d ubiquinol oxidase subunit II</fullName>
    </submittedName>
</protein>
<evidence type="ECO:0000256" key="4">
    <source>
        <dbReference type="ARBA" id="ARBA00022692"/>
    </source>
</evidence>